<protein>
    <submittedName>
        <fullName evidence="1">Uncharacterized protein</fullName>
    </submittedName>
</protein>
<comment type="caution">
    <text evidence="1">The sequence shown here is derived from an EMBL/GenBank/DDBJ whole genome shotgun (WGS) entry which is preliminary data.</text>
</comment>
<sequence length="90" mass="10119">MHLYHAHRVQNAVCSTVCRNLEAHAWSIHGPKLRLANPGISVENGNVVGEVAKVRRFVVTTTNFSFRIAVSIHLRFFFNYGTQILIDLGT</sequence>
<accession>A0AA38IG87</accession>
<dbReference type="EMBL" id="JALNTZ010000004">
    <property type="protein sequence ID" value="KAJ3656147.1"/>
    <property type="molecule type" value="Genomic_DNA"/>
</dbReference>
<evidence type="ECO:0000313" key="1">
    <source>
        <dbReference type="EMBL" id="KAJ3656147.1"/>
    </source>
</evidence>
<evidence type="ECO:0000313" key="2">
    <source>
        <dbReference type="Proteomes" id="UP001168821"/>
    </source>
</evidence>
<keyword evidence="2" id="KW-1185">Reference proteome</keyword>
<name>A0AA38IG87_9CUCU</name>
<organism evidence="1 2">
    <name type="scientific">Zophobas morio</name>
    <dbReference type="NCBI Taxonomy" id="2755281"/>
    <lineage>
        <taxon>Eukaryota</taxon>
        <taxon>Metazoa</taxon>
        <taxon>Ecdysozoa</taxon>
        <taxon>Arthropoda</taxon>
        <taxon>Hexapoda</taxon>
        <taxon>Insecta</taxon>
        <taxon>Pterygota</taxon>
        <taxon>Neoptera</taxon>
        <taxon>Endopterygota</taxon>
        <taxon>Coleoptera</taxon>
        <taxon>Polyphaga</taxon>
        <taxon>Cucujiformia</taxon>
        <taxon>Tenebrionidae</taxon>
        <taxon>Zophobas</taxon>
    </lineage>
</organism>
<gene>
    <name evidence="1" type="ORF">Zmor_015245</name>
</gene>
<dbReference type="Proteomes" id="UP001168821">
    <property type="component" value="Unassembled WGS sequence"/>
</dbReference>
<dbReference type="AlphaFoldDB" id="A0AA38IG87"/>
<proteinExistence type="predicted"/>
<reference evidence="1" key="1">
    <citation type="journal article" date="2023" name="G3 (Bethesda)">
        <title>Whole genome assemblies of Zophobas morio and Tenebrio molitor.</title>
        <authorList>
            <person name="Kaur S."/>
            <person name="Stinson S.A."/>
            <person name="diCenzo G.C."/>
        </authorList>
    </citation>
    <scope>NUCLEOTIDE SEQUENCE</scope>
    <source>
        <strain evidence="1">QUZm001</strain>
    </source>
</reference>